<organism evidence="1">
    <name type="scientific">Ackermannviridae sp</name>
    <dbReference type="NCBI Taxonomy" id="2831612"/>
    <lineage>
        <taxon>Viruses</taxon>
        <taxon>Duplodnaviria</taxon>
        <taxon>Heunggongvirae</taxon>
        <taxon>Uroviricota</taxon>
        <taxon>Caudoviricetes</taxon>
        <taxon>Pantevenvirales</taxon>
        <taxon>Ackermannviridae</taxon>
    </lineage>
</organism>
<reference evidence="1" key="1">
    <citation type="journal article" date="2021" name="Proc. Natl. Acad. Sci. U.S.A.">
        <title>A Catalog of Tens of Thousands of Viruses from Human Metagenomes Reveals Hidden Associations with Chronic Diseases.</title>
        <authorList>
            <person name="Tisza M.J."/>
            <person name="Buck C.B."/>
        </authorList>
    </citation>
    <scope>NUCLEOTIDE SEQUENCE</scope>
    <source>
        <strain evidence="1">CtfgE36</strain>
    </source>
</reference>
<name>A0A8S5VJT5_9CAUD</name>
<accession>A0A8S5VJT5</accession>
<proteinExistence type="predicted"/>
<evidence type="ECO:0000313" key="1">
    <source>
        <dbReference type="EMBL" id="DAG89097.1"/>
    </source>
</evidence>
<sequence length="107" mass="12362">MKRTVTKPCQCCGSIMVNVNRQTQFCEDCRRIKSNAAARAAYHKNREKVLKRRRERRIAKNAEKPKKVVAPKEIKRIKPIEQCVREADALGLTYGQYVARGLDKECL</sequence>
<dbReference type="EMBL" id="BK035253">
    <property type="protein sequence ID" value="DAG89097.1"/>
    <property type="molecule type" value="Genomic_DNA"/>
</dbReference>
<protein>
    <submittedName>
        <fullName evidence="1">Zinc ribbon domain</fullName>
    </submittedName>
</protein>